<evidence type="ECO:0000256" key="3">
    <source>
        <dbReference type="ARBA" id="ARBA00022475"/>
    </source>
</evidence>
<feature type="transmembrane region" description="Helical" evidence="8">
    <location>
        <begin position="21"/>
        <end position="40"/>
    </location>
</feature>
<proteinExistence type="inferred from homology"/>
<evidence type="ECO:0000256" key="4">
    <source>
        <dbReference type="ARBA" id="ARBA00022692"/>
    </source>
</evidence>
<organism evidence="9 10">
    <name type="scientific">Aliikangiella marina</name>
    <dbReference type="NCBI Taxonomy" id="1712262"/>
    <lineage>
        <taxon>Bacteria</taxon>
        <taxon>Pseudomonadati</taxon>
        <taxon>Pseudomonadota</taxon>
        <taxon>Gammaproteobacteria</taxon>
        <taxon>Oceanospirillales</taxon>
        <taxon>Pleioneaceae</taxon>
        <taxon>Aliikangiella</taxon>
    </lineage>
</organism>
<dbReference type="GO" id="GO:0015031">
    <property type="term" value="P:protein transport"/>
    <property type="evidence" value="ECO:0007669"/>
    <property type="project" value="UniProtKB-KW"/>
</dbReference>
<name>A0A545TIS6_9GAMM</name>
<keyword evidence="7" id="KW-0653">Protein transport</keyword>
<sequence>MKKSYRSVRMERHHKRFGTGGLNLVSLMDIFTILVFFLLVNSSNVQQLPSSKAVKLPESTAQQLPKETVIVLVNNDQILVQGRVIANVNRVLASEENVIPELLQEMAIQARNSWQQVSEEEGLDVTVMGDKQIPYKLLRKILATLSEANYTNISMAVMKRGNKNEDGAG</sequence>
<keyword evidence="7" id="KW-0813">Transport</keyword>
<dbReference type="GO" id="GO:0022857">
    <property type="term" value="F:transmembrane transporter activity"/>
    <property type="evidence" value="ECO:0007669"/>
    <property type="project" value="InterPro"/>
</dbReference>
<dbReference type="GO" id="GO:0005886">
    <property type="term" value="C:plasma membrane"/>
    <property type="evidence" value="ECO:0007669"/>
    <property type="project" value="UniProtKB-SubCell"/>
</dbReference>
<evidence type="ECO:0000313" key="10">
    <source>
        <dbReference type="Proteomes" id="UP000317839"/>
    </source>
</evidence>
<comment type="similarity">
    <text evidence="2 7">Belongs to the ExbD/TolR family.</text>
</comment>
<dbReference type="OrthoDB" id="5294637at2"/>
<dbReference type="Proteomes" id="UP000317839">
    <property type="component" value="Unassembled WGS sequence"/>
</dbReference>
<reference evidence="9 10" key="1">
    <citation type="submission" date="2019-06" db="EMBL/GenBank/DDBJ databases">
        <title>Draft genome of Aliikangiella marina GYP-15.</title>
        <authorList>
            <person name="Wang G."/>
        </authorList>
    </citation>
    <scope>NUCLEOTIDE SEQUENCE [LARGE SCALE GENOMIC DNA]</scope>
    <source>
        <strain evidence="9 10">GYP-15</strain>
    </source>
</reference>
<evidence type="ECO:0000256" key="6">
    <source>
        <dbReference type="ARBA" id="ARBA00023136"/>
    </source>
</evidence>
<dbReference type="Pfam" id="PF02472">
    <property type="entry name" value="ExbD"/>
    <property type="match status" value="1"/>
</dbReference>
<evidence type="ECO:0000256" key="7">
    <source>
        <dbReference type="RuleBase" id="RU003879"/>
    </source>
</evidence>
<keyword evidence="4 7" id="KW-0812">Transmembrane</keyword>
<evidence type="ECO:0000256" key="2">
    <source>
        <dbReference type="ARBA" id="ARBA00005811"/>
    </source>
</evidence>
<protein>
    <submittedName>
        <fullName evidence="9">Biopolymer transporter ExbD</fullName>
    </submittedName>
</protein>
<evidence type="ECO:0000256" key="5">
    <source>
        <dbReference type="ARBA" id="ARBA00022989"/>
    </source>
</evidence>
<evidence type="ECO:0000313" key="9">
    <source>
        <dbReference type="EMBL" id="TQV77081.1"/>
    </source>
</evidence>
<accession>A0A545TIS6</accession>
<evidence type="ECO:0000256" key="1">
    <source>
        <dbReference type="ARBA" id="ARBA00004162"/>
    </source>
</evidence>
<dbReference type="EMBL" id="VIKR01000001">
    <property type="protein sequence ID" value="TQV77081.1"/>
    <property type="molecule type" value="Genomic_DNA"/>
</dbReference>
<evidence type="ECO:0000256" key="8">
    <source>
        <dbReference type="SAM" id="Phobius"/>
    </source>
</evidence>
<dbReference type="RefSeq" id="WP_142888441.1">
    <property type="nucleotide sequence ID" value="NZ_VIKR01000001.1"/>
</dbReference>
<keyword evidence="3" id="KW-1003">Cell membrane</keyword>
<comment type="caution">
    <text evidence="9">The sequence shown here is derived from an EMBL/GenBank/DDBJ whole genome shotgun (WGS) entry which is preliminary data.</text>
</comment>
<gene>
    <name evidence="9" type="ORF">FLL45_03770</name>
</gene>
<keyword evidence="5 8" id="KW-1133">Transmembrane helix</keyword>
<comment type="subcellular location">
    <subcellularLocation>
        <location evidence="1">Cell membrane</location>
        <topology evidence="1">Single-pass membrane protein</topology>
    </subcellularLocation>
    <subcellularLocation>
        <location evidence="7">Cell membrane</location>
        <topology evidence="7">Single-pass type II membrane protein</topology>
    </subcellularLocation>
</comment>
<dbReference type="InterPro" id="IPR003400">
    <property type="entry name" value="ExbD"/>
</dbReference>
<keyword evidence="10" id="KW-1185">Reference proteome</keyword>
<keyword evidence="6 8" id="KW-0472">Membrane</keyword>
<dbReference type="AlphaFoldDB" id="A0A545TIS6"/>